<accession>A0AB40BXK4</accession>
<protein>
    <submittedName>
        <fullName evidence="4">Uncharacterized protein LOC120267924</fullName>
    </submittedName>
</protein>
<proteinExistence type="predicted"/>
<feature type="coiled-coil region" evidence="1">
    <location>
        <begin position="175"/>
        <end position="236"/>
    </location>
</feature>
<evidence type="ECO:0000313" key="3">
    <source>
        <dbReference type="Proteomes" id="UP001515500"/>
    </source>
</evidence>
<feature type="region of interest" description="Disordered" evidence="2">
    <location>
        <begin position="1"/>
        <end position="56"/>
    </location>
</feature>
<keyword evidence="3" id="KW-1185">Reference proteome</keyword>
<name>A0AB40BXK4_DIOCR</name>
<gene>
    <name evidence="4" type="primary">LOC120267924</name>
</gene>
<dbReference type="GeneID" id="120267924"/>
<feature type="compositionally biased region" description="Polar residues" evidence="2">
    <location>
        <begin position="1"/>
        <end position="12"/>
    </location>
</feature>
<evidence type="ECO:0000256" key="1">
    <source>
        <dbReference type="SAM" id="Coils"/>
    </source>
</evidence>
<evidence type="ECO:0000313" key="4">
    <source>
        <dbReference type="RefSeq" id="XP_039131540.1"/>
    </source>
</evidence>
<evidence type="ECO:0000256" key="2">
    <source>
        <dbReference type="SAM" id="MobiDB-lite"/>
    </source>
</evidence>
<dbReference type="RefSeq" id="XP_039131540.1">
    <property type="nucleotide sequence ID" value="XM_039275606.1"/>
</dbReference>
<dbReference type="Proteomes" id="UP001515500">
    <property type="component" value="Chromosome 8"/>
</dbReference>
<sequence length="260" mass="28749">MNPSAHDSSSSDFAYDDNYTPILDANPPVESPFSKEASKLPQVIPSPQHAKEDSTPKAIEVASMSSSLPQLVRKDTGLGSFWVNKLIKKVKSSCPHEHESLRDETTKLYKNLKAHGANISVIRDKIYEALDIAKLAHDTNNGQSNLKVAKKKELVAKEEKLEKTILSLTTMSQHMDEANMELIQIRKKLQELKALEDEKEEIISSGMSLLSDAPSIEEVRKSLDDIRQQIEALGDDGDGSQPSLSAEEALANFERAKAQL</sequence>
<keyword evidence="1" id="KW-0175">Coiled coil</keyword>
<dbReference type="AlphaFoldDB" id="A0AB40BXK4"/>
<reference evidence="4" key="1">
    <citation type="submission" date="2025-08" db="UniProtKB">
        <authorList>
            <consortium name="RefSeq"/>
        </authorList>
    </citation>
    <scope>IDENTIFICATION</scope>
</reference>
<organism evidence="3 4">
    <name type="scientific">Dioscorea cayennensis subsp. rotundata</name>
    <name type="common">White Guinea yam</name>
    <name type="synonym">Dioscorea rotundata</name>
    <dbReference type="NCBI Taxonomy" id="55577"/>
    <lineage>
        <taxon>Eukaryota</taxon>
        <taxon>Viridiplantae</taxon>
        <taxon>Streptophyta</taxon>
        <taxon>Embryophyta</taxon>
        <taxon>Tracheophyta</taxon>
        <taxon>Spermatophyta</taxon>
        <taxon>Magnoliopsida</taxon>
        <taxon>Liliopsida</taxon>
        <taxon>Dioscoreales</taxon>
        <taxon>Dioscoreaceae</taxon>
        <taxon>Dioscorea</taxon>
    </lineage>
</organism>